<feature type="transmembrane region" description="Helical" evidence="7">
    <location>
        <begin position="93"/>
        <end position="110"/>
    </location>
</feature>
<feature type="transmembrane region" description="Helical" evidence="7">
    <location>
        <begin position="12"/>
        <end position="31"/>
    </location>
</feature>
<dbReference type="NCBIfam" id="TIGR00544">
    <property type="entry name" value="lgt"/>
    <property type="match status" value="1"/>
</dbReference>
<keyword evidence="2 7" id="KW-1003">Cell membrane</keyword>
<evidence type="ECO:0000256" key="3">
    <source>
        <dbReference type="ARBA" id="ARBA00022679"/>
    </source>
</evidence>
<proteinExistence type="inferred from homology"/>
<keyword evidence="9" id="KW-1185">Reference proteome</keyword>
<keyword evidence="5 7" id="KW-1133">Transmembrane helix</keyword>
<comment type="caution">
    <text evidence="8">The sequence shown here is derived from an EMBL/GenBank/DDBJ whole genome shotgun (WGS) entry which is preliminary data.</text>
</comment>
<evidence type="ECO:0000256" key="1">
    <source>
        <dbReference type="ARBA" id="ARBA00007150"/>
    </source>
</evidence>
<dbReference type="Proteomes" id="UP000256388">
    <property type="component" value="Unassembled WGS sequence"/>
</dbReference>
<evidence type="ECO:0000313" key="9">
    <source>
        <dbReference type="Proteomes" id="UP000256388"/>
    </source>
</evidence>
<feature type="transmembrane region" description="Helical" evidence="7">
    <location>
        <begin position="176"/>
        <end position="195"/>
    </location>
</feature>
<keyword evidence="4 7" id="KW-0812">Transmembrane</keyword>
<dbReference type="GO" id="GO:0008961">
    <property type="term" value="F:phosphatidylglycerol-prolipoprotein diacylglyceryl transferase activity"/>
    <property type="evidence" value="ECO:0007669"/>
    <property type="project" value="UniProtKB-UniRule"/>
</dbReference>
<evidence type="ECO:0000256" key="6">
    <source>
        <dbReference type="ARBA" id="ARBA00023136"/>
    </source>
</evidence>
<keyword evidence="3 7" id="KW-0808">Transferase</keyword>
<reference evidence="8 9" key="1">
    <citation type="submission" date="2018-08" db="EMBL/GenBank/DDBJ databases">
        <title>Genomic Encyclopedia of Type Strains, Phase IV (KMG-IV): sequencing the most valuable type-strain genomes for metagenomic binning, comparative biology and taxonomic classification.</title>
        <authorList>
            <person name="Goeker M."/>
        </authorList>
    </citation>
    <scope>NUCLEOTIDE SEQUENCE [LARGE SCALE GENOMIC DNA]</scope>
    <source>
        <strain evidence="8 9">DSM 23923</strain>
    </source>
</reference>
<dbReference type="OrthoDB" id="871140at2"/>
<feature type="transmembrane region" description="Helical" evidence="7">
    <location>
        <begin position="207"/>
        <end position="225"/>
    </location>
</feature>
<organism evidence="8 9">
    <name type="scientific">Pelolinea submarina</name>
    <dbReference type="NCBI Taxonomy" id="913107"/>
    <lineage>
        <taxon>Bacteria</taxon>
        <taxon>Bacillati</taxon>
        <taxon>Chloroflexota</taxon>
        <taxon>Anaerolineae</taxon>
        <taxon>Anaerolineales</taxon>
        <taxon>Anaerolineaceae</taxon>
        <taxon>Pelolinea</taxon>
    </lineage>
</organism>
<evidence type="ECO:0000256" key="5">
    <source>
        <dbReference type="ARBA" id="ARBA00022989"/>
    </source>
</evidence>
<feature type="binding site" evidence="7">
    <location>
        <position position="136"/>
    </location>
    <ligand>
        <name>a 1,2-diacyl-sn-glycero-3-phospho-(1'-sn-glycerol)</name>
        <dbReference type="ChEBI" id="CHEBI:64716"/>
    </ligand>
</feature>
<evidence type="ECO:0000256" key="2">
    <source>
        <dbReference type="ARBA" id="ARBA00022475"/>
    </source>
</evidence>
<dbReference type="GO" id="GO:0005886">
    <property type="term" value="C:plasma membrane"/>
    <property type="evidence" value="ECO:0007669"/>
    <property type="project" value="UniProtKB-SubCell"/>
</dbReference>
<dbReference type="EMBL" id="QUMS01000001">
    <property type="protein sequence ID" value="REG11242.1"/>
    <property type="molecule type" value="Genomic_DNA"/>
</dbReference>
<evidence type="ECO:0000313" key="8">
    <source>
        <dbReference type="EMBL" id="REG11242.1"/>
    </source>
</evidence>
<comment type="pathway">
    <text evidence="7">Protein modification; lipoprotein biosynthesis (diacylglyceryl transfer).</text>
</comment>
<dbReference type="AlphaFoldDB" id="A0A347ZSB1"/>
<evidence type="ECO:0000256" key="7">
    <source>
        <dbReference type="HAMAP-Rule" id="MF_01147"/>
    </source>
</evidence>
<dbReference type="Pfam" id="PF01790">
    <property type="entry name" value="LGT"/>
    <property type="match status" value="1"/>
</dbReference>
<dbReference type="InterPro" id="IPR001640">
    <property type="entry name" value="Lgt"/>
</dbReference>
<gene>
    <name evidence="7" type="primary">lgt</name>
    <name evidence="8" type="ORF">DFR64_1120</name>
</gene>
<comment type="function">
    <text evidence="7">Catalyzes the transfer of the diacylglyceryl group from phosphatidylglycerol to the sulfhydryl group of the N-terminal cysteine of a prolipoprotein, the first step in the formation of mature lipoproteins.</text>
</comment>
<dbReference type="PANTHER" id="PTHR30589">
    <property type="entry name" value="PROLIPOPROTEIN DIACYLGLYCERYL TRANSFERASE"/>
    <property type="match status" value="1"/>
</dbReference>
<comment type="catalytic activity">
    <reaction evidence="7">
        <text>L-cysteinyl-[prolipoprotein] + a 1,2-diacyl-sn-glycero-3-phospho-(1'-sn-glycerol) = an S-1,2-diacyl-sn-glyceryl-L-cysteinyl-[prolipoprotein] + sn-glycerol 1-phosphate + H(+)</text>
        <dbReference type="Rhea" id="RHEA:56712"/>
        <dbReference type="Rhea" id="RHEA-COMP:14679"/>
        <dbReference type="Rhea" id="RHEA-COMP:14680"/>
        <dbReference type="ChEBI" id="CHEBI:15378"/>
        <dbReference type="ChEBI" id="CHEBI:29950"/>
        <dbReference type="ChEBI" id="CHEBI:57685"/>
        <dbReference type="ChEBI" id="CHEBI:64716"/>
        <dbReference type="ChEBI" id="CHEBI:140658"/>
        <dbReference type="EC" id="2.5.1.145"/>
    </reaction>
</comment>
<comment type="subcellular location">
    <subcellularLocation>
        <location evidence="7">Cell membrane</location>
        <topology evidence="7">Multi-pass membrane protein</topology>
    </subcellularLocation>
</comment>
<comment type="similarity">
    <text evidence="1 7">Belongs to the Lgt family.</text>
</comment>
<keyword evidence="8" id="KW-0449">Lipoprotein</keyword>
<dbReference type="EC" id="2.5.1.145" evidence="7"/>
<dbReference type="HAMAP" id="MF_01147">
    <property type="entry name" value="Lgt"/>
    <property type="match status" value="1"/>
</dbReference>
<keyword evidence="6 7" id="KW-0472">Membrane</keyword>
<name>A0A347ZSB1_9CHLR</name>
<dbReference type="PROSITE" id="PS01311">
    <property type="entry name" value="LGT"/>
    <property type="match status" value="1"/>
</dbReference>
<dbReference type="PANTHER" id="PTHR30589:SF0">
    <property type="entry name" value="PHOSPHATIDYLGLYCEROL--PROLIPOPROTEIN DIACYLGLYCERYL TRANSFERASE"/>
    <property type="match status" value="1"/>
</dbReference>
<protein>
    <recommendedName>
        <fullName evidence="7">Phosphatidylglycerol--prolipoprotein diacylglyceryl transferase</fullName>
        <ecNumber evidence="7">2.5.1.145</ecNumber>
    </recommendedName>
</protein>
<evidence type="ECO:0000256" key="4">
    <source>
        <dbReference type="ARBA" id="ARBA00022692"/>
    </source>
</evidence>
<accession>A0A347ZSB1</accession>
<feature type="transmembrane region" description="Helical" evidence="7">
    <location>
        <begin position="43"/>
        <end position="62"/>
    </location>
</feature>
<dbReference type="GO" id="GO:0042158">
    <property type="term" value="P:lipoprotein biosynthetic process"/>
    <property type="evidence" value="ECO:0007669"/>
    <property type="project" value="UniProtKB-UniRule"/>
</dbReference>
<dbReference type="RefSeq" id="WP_116224379.1">
    <property type="nucleotide sequence ID" value="NZ_AP018437.1"/>
</dbReference>
<feature type="transmembrane region" description="Helical" evidence="7">
    <location>
        <begin position="237"/>
        <end position="255"/>
    </location>
</feature>
<feature type="transmembrane region" description="Helical" evidence="7">
    <location>
        <begin position="117"/>
        <end position="135"/>
    </location>
</feature>
<sequence length="287" mass="32419">MPDGITIGPLKIYFYGIIIMVGVLAAVWVAIKEAERRELDSENVWDIVPWLLILGIVGARLWHVFTPSQSMGVGPEYYFAHPLEILNTRNGGLGIPGAVIGGLLALLIYTKRKGLNFLTWADIIVPGLALAQAVGRWGNFFNQELYGPPSSLPWAIYIDPAHRLAGYEEFSRFHPMFLYESIWNLFNFFLLMFLGRAKEDKLLPGDLLYIYLIVYPVGRFLLEFIRLDASYVGGVNVNQIIMACVAVFATWMLIFNHLRARRQIADGEMETAVETLETDSEDKNKEA</sequence>
<dbReference type="UniPathway" id="UPA00664"/>